<evidence type="ECO:0000313" key="1">
    <source>
        <dbReference type="EMBL" id="MDX8530158.1"/>
    </source>
</evidence>
<dbReference type="Proteomes" id="UP001285154">
    <property type="component" value="Unassembled WGS sequence"/>
</dbReference>
<gene>
    <name evidence="1" type="ORF">RFM42_04170</name>
</gene>
<protein>
    <submittedName>
        <fullName evidence="1">Uncharacterized protein</fullName>
    </submittedName>
</protein>
<reference evidence="1 2" key="1">
    <citation type="submission" date="2023-08" db="EMBL/GenBank/DDBJ databases">
        <title>Implementing the SeqCode for naming new Mesorhizobium species isolated from Vachellia karroo root nodules.</title>
        <authorList>
            <person name="Van Lill M."/>
        </authorList>
    </citation>
    <scope>NUCLEOTIDE SEQUENCE [LARGE SCALE GENOMIC DNA]</scope>
    <source>
        <strain evidence="1 2">VK25D</strain>
    </source>
</reference>
<keyword evidence="2" id="KW-1185">Reference proteome</keyword>
<sequence>MLSPLSKEASMSAYGVADSVQLDILTKALNDYCARHHVADKDERERIALKVMALFGQGVSDPARLSAELERGSA</sequence>
<name>A0ABU5A1L7_9HYPH</name>
<dbReference type="RefSeq" id="WP_320245533.1">
    <property type="nucleotide sequence ID" value="NZ_JAVIIQ010000002.1"/>
</dbReference>
<accession>A0ABU5A1L7</accession>
<dbReference type="EMBL" id="JAVIIQ010000002">
    <property type="protein sequence ID" value="MDX8530158.1"/>
    <property type="molecule type" value="Genomic_DNA"/>
</dbReference>
<organism evidence="1 2">
    <name type="scientific">Mesorhizobium vachelliae</name>
    <dbReference type="NCBI Taxonomy" id="3072309"/>
    <lineage>
        <taxon>Bacteria</taxon>
        <taxon>Pseudomonadati</taxon>
        <taxon>Pseudomonadota</taxon>
        <taxon>Alphaproteobacteria</taxon>
        <taxon>Hyphomicrobiales</taxon>
        <taxon>Phyllobacteriaceae</taxon>
        <taxon>Mesorhizobium</taxon>
    </lineage>
</organism>
<evidence type="ECO:0000313" key="2">
    <source>
        <dbReference type="Proteomes" id="UP001285154"/>
    </source>
</evidence>
<proteinExistence type="predicted"/>
<comment type="caution">
    <text evidence="1">The sequence shown here is derived from an EMBL/GenBank/DDBJ whole genome shotgun (WGS) entry which is preliminary data.</text>
</comment>